<proteinExistence type="predicted"/>
<organism evidence="11">
    <name type="scientific">freshwater metagenome</name>
    <dbReference type="NCBI Taxonomy" id="449393"/>
    <lineage>
        <taxon>unclassified sequences</taxon>
        <taxon>metagenomes</taxon>
        <taxon>ecological metagenomes</taxon>
    </lineage>
</organism>
<keyword evidence="2" id="KW-0479">Metal-binding</keyword>
<dbReference type="GO" id="GO:0051213">
    <property type="term" value="F:dioxygenase activity"/>
    <property type="evidence" value="ECO:0007669"/>
    <property type="project" value="UniProtKB-KW"/>
</dbReference>
<dbReference type="InterPro" id="IPR005123">
    <property type="entry name" value="Oxoglu/Fe-dep_dioxygenase_dom"/>
</dbReference>
<dbReference type="SUPFAM" id="SSF51197">
    <property type="entry name" value="Clavaminate synthase-like"/>
    <property type="match status" value="1"/>
</dbReference>
<dbReference type="InterPro" id="IPR027450">
    <property type="entry name" value="AlkB-like"/>
</dbReference>
<sequence>MQLRRCNRAHGPQRQMPSPQSFSFGGELLPTDGSAILVPEFLSASDADQYFQALSAITPWEETALMMFGKRVSEPRLSAWHADPELPYTYSGSERTPQPWNEPLRALREACQTRLDHSFNGVLVNLYRNGHDSMGWHSDDEAVNGPVPVIASISLGTERRFDLRHKQSGDTISVMLPHGSLLVMSGQSQSHWKHRIPKSTRIAEPRINLTFRHLFSS</sequence>
<protein>
    <submittedName>
        <fullName evidence="11">Unannotated protein</fullName>
    </submittedName>
</protein>
<evidence type="ECO:0000256" key="9">
    <source>
        <dbReference type="SAM" id="MobiDB-lite"/>
    </source>
</evidence>
<keyword evidence="4" id="KW-0460">Magnesium</keyword>
<evidence type="ECO:0000313" key="11">
    <source>
        <dbReference type="EMBL" id="CAB4368541.1"/>
    </source>
</evidence>
<dbReference type="Gene3D" id="2.60.120.590">
    <property type="entry name" value="Alpha-ketoglutarate-dependent dioxygenase AlkB-like"/>
    <property type="match status" value="1"/>
</dbReference>
<keyword evidence="7" id="KW-0408">Iron</keyword>
<keyword evidence="6" id="KW-0560">Oxidoreductase</keyword>
<dbReference type="GO" id="GO:0016787">
    <property type="term" value="F:hydrolase activity"/>
    <property type="evidence" value="ECO:0007669"/>
    <property type="project" value="UniProtKB-ARBA"/>
</dbReference>
<accession>A0A6J6AID5</accession>
<evidence type="ECO:0000256" key="3">
    <source>
        <dbReference type="ARBA" id="ARBA00022763"/>
    </source>
</evidence>
<dbReference type="InterPro" id="IPR037151">
    <property type="entry name" value="AlkB-like_sf"/>
</dbReference>
<dbReference type="InterPro" id="IPR032854">
    <property type="entry name" value="ALKBH3"/>
</dbReference>
<dbReference type="GO" id="GO:0046872">
    <property type="term" value="F:metal ion binding"/>
    <property type="evidence" value="ECO:0007669"/>
    <property type="project" value="UniProtKB-KW"/>
</dbReference>
<reference evidence="11" key="1">
    <citation type="submission" date="2020-05" db="EMBL/GenBank/DDBJ databases">
        <authorList>
            <person name="Chiriac C."/>
            <person name="Salcher M."/>
            <person name="Ghai R."/>
            <person name="Kavagutti S V."/>
        </authorList>
    </citation>
    <scope>NUCLEOTIDE SEQUENCE</scope>
</reference>
<evidence type="ECO:0000256" key="2">
    <source>
        <dbReference type="ARBA" id="ARBA00022723"/>
    </source>
</evidence>
<evidence type="ECO:0000256" key="7">
    <source>
        <dbReference type="ARBA" id="ARBA00023004"/>
    </source>
</evidence>
<evidence type="ECO:0000256" key="8">
    <source>
        <dbReference type="ARBA" id="ARBA00023204"/>
    </source>
</evidence>
<dbReference type="FunFam" id="2.60.120.590:FF:000004">
    <property type="entry name" value="DNA oxidative demethylase ALKBH2"/>
    <property type="match status" value="1"/>
</dbReference>
<evidence type="ECO:0000256" key="6">
    <source>
        <dbReference type="ARBA" id="ARBA00023002"/>
    </source>
</evidence>
<feature type="domain" description="Fe2OG dioxygenase" evidence="10">
    <location>
        <begin position="118"/>
        <end position="215"/>
    </location>
</feature>
<evidence type="ECO:0000256" key="1">
    <source>
        <dbReference type="ARBA" id="ARBA00001954"/>
    </source>
</evidence>
<dbReference type="Pfam" id="PF13532">
    <property type="entry name" value="2OG-FeII_Oxy_2"/>
    <property type="match status" value="1"/>
</dbReference>
<feature type="region of interest" description="Disordered" evidence="9">
    <location>
        <begin position="1"/>
        <end position="25"/>
    </location>
</feature>
<dbReference type="GO" id="GO:0140097">
    <property type="term" value="F:catalytic activity, acting on DNA"/>
    <property type="evidence" value="ECO:0007669"/>
    <property type="project" value="UniProtKB-ARBA"/>
</dbReference>
<dbReference type="GO" id="GO:0006307">
    <property type="term" value="P:DNA alkylation repair"/>
    <property type="evidence" value="ECO:0007669"/>
    <property type="project" value="InterPro"/>
</dbReference>
<dbReference type="GO" id="GO:0016705">
    <property type="term" value="F:oxidoreductase activity, acting on paired donors, with incorporation or reduction of molecular oxygen"/>
    <property type="evidence" value="ECO:0007669"/>
    <property type="project" value="UniProtKB-ARBA"/>
</dbReference>
<evidence type="ECO:0000259" key="10">
    <source>
        <dbReference type="PROSITE" id="PS51471"/>
    </source>
</evidence>
<dbReference type="EMBL" id="CAETWZ010000186">
    <property type="protein sequence ID" value="CAB4368541.1"/>
    <property type="molecule type" value="Genomic_DNA"/>
</dbReference>
<keyword evidence="3" id="KW-0227">DNA damage</keyword>
<gene>
    <name evidence="11" type="ORF">UFOPK4179_01344</name>
</gene>
<dbReference type="PANTHER" id="PTHR31212:SF4">
    <property type="entry name" value="ALPHA-KETOGLUTARATE-DEPENDENT DIOXYGENASE ALKB HOMOLOG 3"/>
    <property type="match status" value="1"/>
</dbReference>
<keyword evidence="5" id="KW-0223">Dioxygenase</keyword>
<evidence type="ECO:0000256" key="5">
    <source>
        <dbReference type="ARBA" id="ARBA00022964"/>
    </source>
</evidence>
<dbReference type="PANTHER" id="PTHR31212">
    <property type="entry name" value="ALPHA-KETOGLUTARATE-DEPENDENT DIOXYGENASE ALKB HOMOLOG 3"/>
    <property type="match status" value="1"/>
</dbReference>
<dbReference type="PROSITE" id="PS51471">
    <property type="entry name" value="FE2OG_OXY"/>
    <property type="match status" value="1"/>
</dbReference>
<dbReference type="AlphaFoldDB" id="A0A6J6AID5"/>
<comment type="cofactor">
    <cofactor evidence="1">
        <name>Fe(2+)</name>
        <dbReference type="ChEBI" id="CHEBI:29033"/>
    </cofactor>
</comment>
<dbReference type="GO" id="GO:0032451">
    <property type="term" value="F:demethylase activity"/>
    <property type="evidence" value="ECO:0007669"/>
    <property type="project" value="UniProtKB-ARBA"/>
</dbReference>
<name>A0A6J6AID5_9ZZZZ</name>
<keyword evidence="8" id="KW-0234">DNA repair</keyword>
<evidence type="ECO:0000256" key="4">
    <source>
        <dbReference type="ARBA" id="ARBA00022842"/>
    </source>
</evidence>